<comment type="caution">
    <text evidence="1">The sequence shown here is derived from an EMBL/GenBank/DDBJ whole genome shotgun (WGS) entry which is preliminary data.</text>
</comment>
<evidence type="ECO:0000313" key="2">
    <source>
        <dbReference type="Proteomes" id="UP000499080"/>
    </source>
</evidence>
<keyword evidence="2" id="KW-1185">Reference proteome</keyword>
<dbReference type="AlphaFoldDB" id="A0A4Y2JBX7"/>
<organism evidence="1 2">
    <name type="scientific">Araneus ventricosus</name>
    <name type="common">Orbweaver spider</name>
    <name type="synonym">Epeira ventricosa</name>
    <dbReference type="NCBI Taxonomy" id="182803"/>
    <lineage>
        <taxon>Eukaryota</taxon>
        <taxon>Metazoa</taxon>
        <taxon>Ecdysozoa</taxon>
        <taxon>Arthropoda</taxon>
        <taxon>Chelicerata</taxon>
        <taxon>Arachnida</taxon>
        <taxon>Araneae</taxon>
        <taxon>Araneomorphae</taxon>
        <taxon>Entelegynae</taxon>
        <taxon>Araneoidea</taxon>
        <taxon>Araneidae</taxon>
        <taxon>Araneus</taxon>
    </lineage>
</organism>
<protein>
    <submittedName>
        <fullName evidence="1">Uncharacterized protein</fullName>
    </submittedName>
</protein>
<proteinExistence type="predicted"/>
<name>A0A4Y2JBX7_ARAVE</name>
<accession>A0A4Y2JBX7</accession>
<reference evidence="1 2" key="1">
    <citation type="journal article" date="2019" name="Sci. Rep.">
        <title>Orb-weaving spider Araneus ventricosus genome elucidates the spidroin gene catalogue.</title>
        <authorList>
            <person name="Kono N."/>
            <person name="Nakamura H."/>
            <person name="Ohtoshi R."/>
            <person name="Moran D.A.P."/>
            <person name="Shinohara A."/>
            <person name="Yoshida Y."/>
            <person name="Fujiwara M."/>
            <person name="Mori M."/>
            <person name="Tomita M."/>
            <person name="Arakawa K."/>
        </authorList>
    </citation>
    <scope>NUCLEOTIDE SEQUENCE [LARGE SCALE GENOMIC DNA]</scope>
</reference>
<gene>
    <name evidence="1" type="ORF">AVEN_57563_1</name>
</gene>
<dbReference type="OrthoDB" id="6485764at2759"/>
<sequence length="119" mass="13839">MSYLLLGKISTDKLASRFDQYRSMSGDQYDISIRQLHKTENKLRINKELKLISYTFGSFDLDLFDNYDQDENSVEIIDDFFQDIEVSNLDTDKVAVYLPVITYLAGYCSHSAHKNVKSY</sequence>
<dbReference type="EMBL" id="BGPR01189350">
    <property type="protein sequence ID" value="GBM86732.1"/>
    <property type="molecule type" value="Genomic_DNA"/>
</dbReference>
<dbReference type="Proteomes" id="UP000499080">
    <property type="component" value="Unassembled WGS sequence"/>
</dbReference>
<evidence type="ECO:0000313" key="1">
    <source>
        <dbReference type="EMBL" id="GBM86732.1"/>
    </source>
</evidence>